<evidence type="ECO:0000313" key="1">
    <source>
        <dbReference type="EMBL" id="GIX91597.1"/>
    </source>
</evidence>
<dbReference type="AlphaFoldDB" id="A0AAV4P303"/>
<name>A0AAV4P303_CAEEX</name>
<organism evidence="1 2">
    <name type="scientific">Caerostris extrusa</name>
    <name type="common">Bark spider</name>
    <name type="synonym">Caerostris bankana</name>
    <dbReference type="NCBI Taxonomy" id="172846"/>
    <lineage>
        <taxon>Eukaryota</taxon>
        <taxon>Metazoa</taxon>
        <taxon>Ecdysozoa</taxon>
        <taxon>Arthropoda</taxon>
        <taxon>Chelicerata</taxon>
        <taxon>Arachnida</taxon>
        <taxon>Araneae</taxon>
        <taxon>Araneomorphae</taxon>
        <taxon>Entelegynae</taxon>
        <taxon>Araneoidea</taxon>
        <taxon>Araneidae</taxon>
        <taxon>Caerostris</taxon>
    </lineage>
</organism>
<keyword evidence="2" id="KW-1185">Reference proteome</keyword>
<evidence type="ECO:0000313" key="2">
    <source>
        <dbReference type="Proteomes" id="UP001054945"/>
    </source>
</evidence>
<accession>A0AAV4P303</accession>
<comment type="caution">
    <text evidence="1">The sequence shown here is derived from an EMBL/GenBank/DDBJ whole genome shotgun (WGS) entry which is preliminary data.</text>
</comment>
<dbReference type="EMBL" id="BPLR01004039">
    <property type="protein sequence ID" value="GIX91597.1"/>
    <property type="molecule type" value="Genomic_DNA"/>
</dbReference>
<sequence>MGIFNFLHLMGLEFSSPLKTQDDNTYKANTSFGFHLYEKLITTLYQISFEFNFPQKPQDSNVIFHMSLHLSEK</sequence>
<reference evidence="1 2" key="1">
    <citation type="submission" date="2021-06" db="EMBL/GenBank/DDBJ databases">
        <title>Caerostris extrusa draft genome.</title>
        <authorList>
            <person name="Kono N."/>
            <person name="Arakawa K."/>
        </authorList>
    </citation>
    <scope>NUCLEOTIDE SEQUENCE [LARGE SCALE GENOMIC DNA]</scope>
</reference>
<protein>
    <submittedName>
        <fullName evidence="1">Uncharacterized protein</fullName>
    </submittedName>
</protein>
<proteinExistence type="predicted"/>
<gene>
    <name evidence="1" type="ORF">CEXT_63851</name>
</gene>
<dbReference type="Proteomes" id="UP001054945">
    <property type="component" value="Unassembled WGS sequence"/>
</dbReference>